<dbReference type="PROSITE" id="PS50893">
    <property type="entry name" value="ABC_TRANSPORTER_2"/>
    <property type="match status" value="1"/>
</dbReference>
<dbReference type="Proteomes" id="UP000569903">
    <property type="component" value="Unassembled WGS sequence"/>
</dbReference>
<keyword evidence="4 6" id="KW-0067">ATP-binding</keyword>
<dbReference type="InterPro" id="IPR027417">
    <property type="entry name" value="P-loop_NTPase"/>
</dbReference>
<dbReference type="SMART" id="SM00382">
    <property type="entry name" value="AAA"/>
    <property type="match status" value="1"/>
</dbReference>
<dbReference type="RefSeq" id="WP_185389313.1">
    <property type="nucleotide sequence ID" value="NZ_JAARQN010000008.1"/>
</dbReference>
<dbReference type="InterPro" id="IPR017911">
    <property type="entry name" value="MacB-like_ATP-bd"/>
</dbReference>
<dbReference type="GO" id="GO:0022857">
    <property type="term" value="F:transmembrane transporter activity"/>
    <property type="evidence" value="ECO:0007669"/>
    <property type="project" value="UniProtKB-ARBA"/>
</dbReference>
<evidence type="ECO:0000313" key="6">
    <source>
        <dbReference type="EMBL" id="MBC1458086.1"/>
    </source>
</evidence>
<evidence type="ECO:0000256" key="4">
    <source>
        <dbReference type="ARBA" id="ARBA00022840"/>
    </source>
</evidence>
<dbReference type="PANTHER" id="PTHR42798:SF7">
    <property type="entry name" value="ALPHA-D-RIBOSE 1-METHYLPHOSPHONATE 5-TRIPHOSPHATE SYNTHASE SUBUNIT PHNL"/>
    <property type="match status" value="1"/>
</dbReference>
<evidence type="ECO:0000256" key="1">
    <source>
        <dbReference type="ARBA" id="ARBA00005417"/>
    </source>
</evidence>
<dbReference type="InterPro" id="IPR003439">
    <property type="entry name" value="ABC_transporter-like_ATP-bd"/>
</dbReference>
<evidence type="ECO:0000259" key="5">
    <source>
        <dbReference type="PROSITE" id="PS50893"/>
    </source>
</evidence>
<dbReference type="Pfam" id="PF00005">
    <property type="entry name" value="ABC_tran"/>
    <property type="match status" value="1"/>
</dbReference>
<dbReference type="GO" id="GO:0005524">
    <property type="term" value="F:ATP binding"/>
    <property type="evidence" value="ECO:0007669"/>
    <property type="project" value="UniProtKB-KW"/>
</dbReference>
<evidence type="ECO:0000313" key="7">
    <source>
        <dbReference type="Proteomes" id="UP000569903"/>
    </source>
</evidence>
<evidence type="ECO:0000256" key="2">
    <source>
        <dbReference type="ARBA" id="ARBA00022448"/>
    </source>
</evidence>
<organism evidence="6 7">
    <name type="scientific">Listeria newyorkensis</name>
    <dbReference type="NCBI Taxonomy" id="1497681"/>
    <lineage>
        <taxon>Bacteria</taxon>
        <taxon>Bacillati</taxon>
        <taxon>Bacillota</taxon>
        <taxon>Bacilli</taxon>
        <taxon>Bacillales</taxon>
        <taxon>Listeriaceae</taxon>
        <taxon>Listeria</taxon>
    </lineage>
</organism>
<dbReference type="CDD" id="cd03255">
    <property type="entry name" value="ABC_MJ0796_LolCDE_FtsE"/>
    <property type="match status" value="1"/>
</dbReference>
<dbReference type="InterPro" id="IPR017871">
    <property type="entry name" value="ABC_transporter-like_CS"/>
</dbReference>
<comment type="similarity">
    <text evidence="1">Belongs to the ABC transporter superfamily.</text>
</comment>
<comment type="caution">
    <text evidence="6">The sequence shown here is derived from an EMBL/GenBank/DDBJ whole genome shotgun (WGS) entry which is preliminary data.</text>
</comment>
<proteinExistence type="inferred from homology"/>
<protein>
    <submittedName>
        <fullName evidence="6">ABC transporter ATP-binding protein</fullName>
    </submittedName>
</protein>
<evidence type="ECO:0000256" key="3">
    <source>
        <dbReference type="ARBA" id="ARBA00022741"/>
    </source>
</evidence>
<dbReference type="Gene3D" id="3.40.50.300">
    <property type="entry name" value="P-loop containing nucleotide triphosphate hydrolases"/>
    <property type="match status" value="1"/>
</dbReference>
<dbReference type="AlphaFoldDB" id="A0A841YZX1"/>
<dbReference type="SUPFAM" id="SSF52540">
    <property type="entry name" value="P-loop containing nucleoside triphosphate hydrolases"/>
    <property type="match status" value="1"/>
</dbReference>
<accession>A0A841YZX1</accession>
<keyword evidence="3" id="KW-0547">Nucleotide-binding</keyword>
<dbReference type="FunFam" id="3.40.50.300:FF:000032">
    <property type="entry name" value="Export ABC transporter ATP-binding protein"/>
    <property type="match status" value="1"/>
</dbReference>
<dbReference type="GO" id="GO:0016887">
    <property type="term" value="F:ATP hydrolysis activity"/>
    <property type="evidence" value="ECO:0007669"/>
    <property type="project" value="InterPro"/>
</dbReference>
<reference evidence="6 7" key="1">
    <citation type="submission" date="2020-03" db="EMBL/GenBank/DDBJ databases">
        <title>Soil Listeria distribution.</title>
        <authorList>
            <person name="Liao J."/>
            <person name="Wiedmann M."/>
        </authorList>
    </citation>
    <scope>NUCLEOTIDE SEQUENCE [LARGE SCALE GENOMIC DNA]</scope>
    <source>
        <strain evidence="6 7">FSL L7-1614</strain>
    </source>
</reference>
<dbReference type="EMBL" id="JAARQN010000008">
    <property type="protein sequence ID" value="MBC1458086.1"/>
    <property type="molecule type" value="Genomic_DNA"/>
</dbReference>
<dbReference type="PROSITE" id="PS00211">
    <property type="entry name" value="ABC_TRANSPORTER_1"/>
    <property type="match status" value="1"/>
</dbReference>
<keyword evidence="2" id="KW-0813">Transport</keyword>
<sequence>MTSILKATNLRKQYGNNSTTFTALDSVNIDVETGEFIGIMGPSGAGKSTLLNALSTIDLPTSGDIEIDGANIVTMKEQQLSQFRREKLGFIFQDYNLLDTLTISENIALPLTLSKVKAADILTRVEEVAKMLDIESLLGKFPNQVSGGQKQRAAVARAMITKPALIFADEPTGALDSKNAQSLLQRLQYLHQEEQATIMMVTHDAQAASFSERILFIKDGVISHELTKGAQSQNQFFKAILATMEALGEESEHAV</sequence>
<feature type="domain" description="ABC transporter" evidence="5">
    <location>
        <begin position="5"/>
        <end position="244"/>
    </location>
</feature>
<dbReference type="InterPro" id="IPR003593">
    <property type="entry name" value="AAA+_ATPase"/>
</dbReference>
<name>A0A841YZX1_9LIST</name>
<dbReference type="GO" id="GO:0098796">
    <property type="term" value="C:membrane protein complex"/>
    <property type="evidence" value="ECO:0007669"/>
    <property type="project" value="UniProtKB-ARBA"/>
</dbReference>
<gene>
    <name evidence="6" type="ORF">HB850_09960</name>
</gene>
<dbReference type="PANTHER" id="PTHR42798">
    <property type="entry name" value="LIPOPROTEIN-RELEASING SYSTEM ATP-BINDING PROTEIN LOLD"/>
    <property type="match status" value="1"/>
</dbReference>